<dbReference type="GO" id="GO:0036503">
    <property type="term" value="P:ERAD pathway"/>
    <property type="evidence" value="ECO:0007669"/>
    <property type="project" value="EnsemblFungi"/>
</dbReference>
<evidence type="ECO:0000256" key="5">
    <source>
        <dbReference type="ARBA" id="ARBA00022840"/>
    </source>
</evidence>
<evidence type="ECO:0000256" key="9">
    <source>
        <dbReference type="RuleBase" id="RU362109"/>
    </source>
</evidence>
<dbReference type="FunFam" id="3.10.110.10:FF:000037">
    <property type="entry name" value="ubiquitin-conjugating enzyme E2 27"/>
    <property type="match status" value="1"/>
</dbReference>
<dbReference type="GO" id="GO:0006511">
    <property type="term" value="P:ubiquitin-dependent protein catabolic process"/>
    <property type="evidence" value="ECO:0007669"/>
    <property type="project" value="EnsemblFungi"/>
</dbReference>
<dbReference type="GO" id="GO:0005524">
    <property type="term" value="F:ATP binding"/>
    <property type="evidence" value="ECO:0007669"/>
    <property type="project" value="UniProtKB-UniRule"/>
</dbReference>
<feature type="domain" description="UBA" evidence="10">
    <location>
        <begin position="194"/>
        <end position="235"/>
    </location>
</feature>
<evidence type="ECO:0000256" key="6">
    <source>
        <dbReference type="ARBA" id="ARBA00072431"/>
    </source>
</evidence>
<dbReference type="GO" id="GO:0070628">
    <property type="term" value="F:proteasome binding"/>
    <property type="evidence" value="ECO:0007669"/>
    <property type="project" value="EnsemblFungi"/>
</dbReference>
<organism evidence="12 13">
    <name type="scientific">Podila verticillata NRRL 6337</name>
    <dbReference type="NCBI Taxonomy" id="1069443"/>
    <lineage>
        <taxon>Eukaryota</taxon>
        <taxon>Fungi</taxon>
        <taxon>Fungi incertae sedis</taxon>
        <taxon>Mucoromycota</taxon>
        <taxon>Mortierellomycotina</taxon>
        <taxon>Mortierellomycetes</taxon>
        <taxon>Mortierellales</taxon>
        <taxon>Mortierellaceae</taxon>
        <taxon>Podila</taxon>
    </lineage>
</organism>
<dbReference type="InterPro" id="IPR023313">
    <property type="entry name" value="UBQ-conjugating_AS"/>
</dbReference>
<dbReference type="EC" id="2.3.2.23" evidence="1"/>
<evidence type="ECO:0000256" key="1">
    <source>
        <dbReference type="ARBA" id="ARBA00012486"/>
    </source>
</evidence>
<dbReference type="SMART" id="SM00212">
    <property type="entry name" value="UBCc"/>
    <property type="match status" value="1"/>
</dbReference>
<keyword evidence="5 9" id="KW-0067">ATP-binding</keyword>
<dbReference type="InterPro" id="IPR000608">
    <property type="entry name" value="UBC"/>
</dbReference>
<keyword evidence="2" id="KW-0808">Transferase</keyword>
<dbReference type="InterPro" id="IPR009060">
    <property type="entry name" value="UBA-like_sf"/>
</dbReference>
<dbReference type="Pfam" id="PF00627">
    <property type="entry name" value="UBA"/>
    <property type="match status" value="1"/>
</dbReference>
<keyword evidence="13" id="KW-1185">Reference proteome</keyword>
<evidence type="ECO:0000256" key="4">
    <source>
        <dbReference type="ARBA" id="ARBA00022786"/>
    </source>
</evidence>
<keyword evidence="4 9" id="KW-0833">Ubl conjugation pathway</keyword>
<dbReference type="AlphaFoldDB" id="A0A086TLT8"/>
<feature type="domain" description="UBC core" evidence="11">
    <location>
        <begin position="3"/>
        <end position="150"/>
    </location>
</feature>
<dbReference type="CDD" id="cd23800">
    <property type="entry name" value="UBCc_UBE2K"/>
    <property type="match status" value="1"/>
</dbReference>
<evidence type="ECO:0000256" key="8">
    <source>
        <dbReference type="PROSITE-ProRule" id="PRU10133"/>
    </source>
</evidence>
<sequence>MTQRIRRIQKEISDCQKDQASLIQLTLEDGNIMHLKGRFPGPPATPYEGGVFQVDIILSDNYPFQPPKVKFDTKVYHPNVSSQTGVICLDILKQQWSPVLTISSTLLSVQSLLCTPEPNDPQDAQVASQYLNDHKAFEETARFWTECYAKPETGDFNLNGQLYGSIDSNNNSGSLLSSQTGAKPSVEPVLTAEEIEKRKKVQELVDMGFDANMARTALIKTKWVTEAALETLLDA</sequence>
<evidence type="ECO:0000256" key="2">
    <source>
        <dbReference type="ARBA" id="ARBA00022679"/>
    </source>
</evidence>
<dbReference type="PROSITE" id="PS50030">
    <property type="entry name" value="UBA"/>
    <property type="match status" value="1"/>
</dbReference>
<name>A0A086TLT8_9FUNG</name>
<dbReference type="GO" id="GO:0061631">
    <property type="term" value="F:ubiquitin conjugating enzyme activity"/>
    <property type="evidence" value="ECO:0007669"/>
    <property type="project" value="UniProtKB-EC"/>
</dbReference>
<evidence type="ECO:0000256" key="3">
    <source>
        <dbReference type="ARBA" id="ARBA00022741"/>
    </source>
</evidence>
<accession>A0A086TLT8</accession>
<dbReference type="GO" id="GO:0016050">
    <property type="term" value="P:vesicle organization"/>
    <property type="evidence" value="ECO:0007669"/>
    <property type="project" value="EnsemblFungi"/>
</dbReference>
<comment type="similarity">
    <text evidence="9">Belongs to the ubiquitin-conjugating enzyme family.</text>
</comment>
<protein>
    <recommendedName>
        <fullName evidence="6">Ubiquitin-conjugating enzyme E2 1</fullName>
        <ecNumber evidence="1">2.3.2.23</ecNumber>
    </recommendedName>
    <alternativeName>
        <fullName evidence="7">E2 ubiquitin-conjugating enzyme 1</fullName>
    </alternativeName>
</protein>
<evidence type="ECO:0000259" key="11">
    <source>
        <dbReference type="PROSITE" id="PS50127"/>
    </source>
</evidence>
<dbReference type="Gene3D" id="1.10.8.10">
    <property type="entry name" value="DNA helicase RuvA subunit, C-terminal domain"/>
    <property type="match status" value="1"/>
</dbReference>
<evidence type="ECO:0000256" key="7">
    <source>
        <dbReference type="ARBA" id="ARBA00077197"/>
    </source>
</evidence>
<dbReference type="Pfam" id="PF00179">
    <property type="entry name" value="UQ_con"/>
    <property type="match status" value="1"/>
</dbReference>
<dbReference type="SUPFAM" id="SSF54495">
    <property type="entry name" value="UBC-like"/>
    <property type="match status" value="1"/>
</dbReference>
<reference evidence="12 13" key="1">
    <citation type="submission" date="2011-02" db="EMBL/GenBank/DDBJ databases">
        <title>The Genome Sequence of Mortierella verticillata NRRL 6337.</title>
        <authorList>
            <consortium name="The Broad Institute Genome Sequencing Platform"/>
            <person name="Russ C."/>
            <person name="Cuomo C."/>
            <person name="Burger G."/>
            <person name="Gray M.W."/>
            <person name="Holland P.W.H."/>
            <person name="King N."/>
            <person name="Lang F.B.F."/>
            <person name="Roger A.J."/>
            <person name="Ruiz-Trillo I."/>
            <person name="Young S.K."/>
            <person name="Zeng Q."/>
            <person name="Gargeya S."/>
            <person name="Alvarado L."/>
            <person name="Berlin A."/>
            <person name="Chapman S.B."/>
            <person name="Chen Z."/>
            <person name="Freedman E."/>
            <person name="Gellesch M."/>
            <person name="Goldberg J."/>
            <person name="Griggs A."/>
            <person name="Gujja S."/>
            <person name="Heilman E."/>
            <person name="Heiman D."/>
            <person name="Howarth C."/>
            <person name="Mehta T."/>
            <person name="Neiman D."/>
            <person name="Pearson M."/>
            <person name="Roberts A."/>
            <person name="Saif S."/>
            <person name="Shea T."/>
            <person name="Shenoy N."/>
            <person name="Sisk P."/>
            <person name="Stolte C."/>
            <person name="Sykes S."/>
            <person name="White J."/>
            <person name="Yandava C."/>
            <person name="Haas B."/>
            <person name="Nusbaum C."/>
            <person name="Birren B."/>
        </authorList>
    </citation>
    <scope>NUCLEOTIDE SEQUENCE [LARGE SCALE GENOMIC DNA]</scope>
    <source>
        <strain evidence="12 13">NRRL 6337</strain>
    </source>
</reference>
<dbReference type="PROSITE" id="PS00183">
    <property type="entry name" value="UBC_1"/>
    <property type="match status" value="1"/>
</dbReference>
<dbReference type="Proteomes" id="UP000243308">
    <property type="component" value="Unassembled WGS sequence"/>
</dbReference>
<keyword evidence="3 9" id="KW-0547">Nucleotide-binding</keyword>
<dbReference type="SMART" id="SM00165">
    <property type="entry name" value="UBA"/>
    <property type="match status" value="1"/>
</dbReference>
<dbReference type="EMBL" id="KN042430">
    <property type="protein sequence ID" value="KFH62915.1"/>
    <property type="molecule type" value="Genomic_DNA"/>
</dbReference>
<evidence type="ECO:0000313" key="12">
    <source>
        <dbReference type="EMBL" id="KFH62915.1"/>
    </source>
</evidence>
<evidence type="ECO:0000259" key="10">
    <source>
        <dbReference type="PROSITE" id="PS50030"/>
    </source>
</evidence>
<proteinExistence type="inferred from homology"/>
<gene>
    <name evidence="12" type="ORF">MVEG_11439</name>
</gene>
<dbReference type="PROSITE" id="PS50127">
    <property type="entry name" value="UBC_2"/>
    <property type="match status" value="1"/>
</dbReference>
<dbReference type="OrthoDB" id="9993688at2759"/>
<evidence type="ECO:0000313" key="13">
    <source>
        <dbReference type="Proteomes" id="UP000243308"/>
    </source>
</evidence>
<dbReference type="InterPro" id="IPR016135">
    <property type="entry name" value="UBQ-conjugating_enzyme/RWD"/>
</dbReference>
<dbReference type="SUPFAM" id="SSF46934">
    <property type="entry name" value="UBA-like"/>
    <property type="match status" value="1"/>
</dbReference>
<dbReference type="Gene3D" id="3.10.110.10">
    <property type="entry name" value="Ubiquitin Conjugating Enzyme"/>
    <property type="match status" value="1"/>
</dbReference>
<dbReference type="InterPro" id="IPR015940">
    <property type="entry name" value="UBA"/>
</dbReference>
<dbReference type="PANTHER" id="PTHR24068">
    <property type="entry name" value="UBIQUITIN-CONJUGATING ENZYME E2"/>
    <property type="match status" value="1"/>
</dbReference>
<feature type="active site" description="Glycyl thioester intermediate" evidence="8">
    <location>
        <position position="88"/>
    </location>
</feature>